<reference evidence="1" key="1">
    <citation type="journal article" date="2013" name="Nature">
        <title>Draft genome of the wheat A-genome progenitor Triticum urartu.</title>
        <authorList>
            <person name="Ling H.Q."/>
            <person name="Zhao S."/>
            <person name="Liu D."/>
            <person name="Wang J."/>
            <person name="Sun H."/>
            <person name="Zhang C."/>
            <person name="Fan H."/>
            <person name="Li D."/>
            <person name="Dong L."/>
            <person name="Tao Y."/>
            <person name="Gao C."/>
            <person name="Wu H."/>
            <person name="Li Y."/>
            <person name="Cui Y."/>
            <person name="Guo X."/>
            <person name="Zheng S."/>
            <person name="Wang B."/>
            <person name="Yu K."/>
            <person name="Liang Q."/>
            <person name="Yang W."/>
            <person name="Lou X."/>
            <person name="Chen J."/>
            <person name="Feng M."/>
            <person name="Jian J."/>
            <person name="Zhang X."/>
            <person name="Luo G."/>
            <person name="Jiang Y."/>
            <person name="Liu J."/>
            <person name="Wang Z."/>
            <person name="Sha Y."/>
            <person name="Zhang B."/>
            <person name="Wu H."/>
            <person name="Tang D."/>
            <person name="Shen Q."/>
            <person name="Xue P."/>
            <person name="Zou S."/>
            <person name="Wang X."/>
            <person name="Liu X."/>
            <person name="Wang F."/>
            <person name="Yang Y."/>
            <person name="An X."/>
            <person name="Dong Z."/>
            <person name="Zhang K."/>
            <person name="Zhang X."/>
            <person name="Luo M.C."/>
            <person name="Dvorak J."/>
            <person name="Tong Y."/>
            <person name="Wang J."/>
            <person name="Yang H."/>
            <person name="Li Z."/>
            <person name="Wang D."/>
            <person name="Zhang A."/>
            <person name="Wang J."/>
        </authorList>
    </citation>
    <scope>NUCLEOTIDE SEQUENCE</scope>
</reference>
<name>M8A0A0_TRIUA</name>
<gene>
    <name evidence="1" type="ORF">TRIUR3_18271</name>
</gene>
<organism evidence="1">
    <name type="scientific">Triticum urartu</name>
    <name type="common">Red wild einkorn</name>
    <name type="synonym">Crithodium urartu</name>
    <dbReference type="NCBI Taxonomy" id="4572"/>
    <lineage>
        <taxon>Eukaryota</taxon>
        <taxon>Viridiplantae</taxon>
        <taxon>Streptophyta</taxon>
        <taxon>Embryophyta</taxon>
        <taxon>Tracheophyta</taxon>
        <taxon>Spermatophyta</taxon>
        <taxon>Magnoliopsida</taxon>
        <taxon>Liliopsida</taxon>
        <taxon>Poales</taxon>
        <taxon>Poaceae</taxon>
        <taxon>BOP clade</taxon>
        <taxon>Pooideae</taxon>
        <taxon>Triticodae</taxon>
        <taxon>Triticeae</taxon>
        <taxon>Triticinae</taxon>
        <taxon>Triticum</taxon>
    </lineage>
</organism>
<sequence length="114" mass="11989">MASSDKVGVVEPELAYRGLYVTFWPLTGAIMPLHPKPDAVVAIIEQADSDCHPGHLPRSGGRTLFPPDVAATGPFTALLPLQDPGAGPNPLWYQILGSSVDHDAVILPLPPSSS</sequence>
<evidence type="ECO:0000313" key="1">
    <source>
        <dbReference type="EMBL" id="EMS68843.1"/>
    </source>
</evidence>
<dbReference type="EMBL" id="KD001591">
    <property type="protein sequence ID" value="EMS68843.1"/>
    <property type="molecule type" value="Genomic_DNA"/>
</dbReference>
<accession>M8A0A0</accession>
<proteinExistence type="predicted"/>
<protein>
    <submittedName>
        <fullName evidence="1">Uncharacterized protein</fullName>
    </submittedName>
</protein>
<dbReference type="AlphaFoldDB" id="M8A0A0"/>